<keyword evidence="4" id="KW-0378">Hydrolase</keyword>
<dbReference type="RefSeq" id="WP_210901233.1">
    <property type="nucleotide sequence ID" value="NZ_CP071696.1"/>
</dbReference>
<keyword evidence="8" id="KW-1185">Reference proteome</keyword>
<keyword evidence="5" id="KW-0862">Zinc</keyword>
<dbReference type="InterPro" id="IPR050072">
    <property type="entry name" value="Peptidase_M20A"/>
</dbReference>
<sequence length="435" mass="45450">MSVGAATGDEEVCRLTAELIRIDTTNRGGGDAEGERAAADRIEALLAEAGIHCRRYEREPGRTNLIARWAGTDPSLPAIVLHGHLDVVPADPAGWSVDPFGGVIRDGMLWGRGAVDMKNMVAMIVTAVRTLAAAGFVPRRDVILAFLADEEDNSRVGARWLAEAHPDAFAGADTAVSEVGGFSAELAGRPVFFLQTGEKGILWLRLTARGRASHASQRNPDNPVHRLARALARIADEDWPLTGSATSRALDAGLREVLGEAAPADPLDLIGLAGPAAAFIAPGLANVANATIVDAGANANVVPATASAIVDVRFVPGGRDAALARIRELAGPDVDVEIADEAPAVEAPATGPVVDAMRAAIRAHRPDAAVVPYLLPAGTDNAMLAGLGIRGYGFVPMLLPAGYDFPAMFHGVDERVPLDALVFGEAVLREFIRAL</sequence>
<dbReference type="SUPFAM" id="SSF53187">
    <property type="entry name" value="Zn-dependent exopeptidases"/>
    <property type="match status" value="1"/>
</dbReference>
<evidence type="ECO:0000256" key="1">
    <source>
        <dbReference type="ARBA" id="ARBA00001947"/>
    </source>
</evidence>
<evidence type="ECO:0000313" key="8">
    <source>
        <dbReference type="Proteomes" id="UP000671914"/>
    </source>
</evidence>
<proteinExistence type="inferred from homology"/>
<dbReference type="SUPFAM" id="SSF55031">
    <property type="entry name" value="Bacterial exopeptidase dimerisation domain"/>
    <property type="match status" value="1"/>
</dbReference>
<accession>A0A975FPE2</accession>
<dbReference type="AlphaFoldDB" id="A0A975FPE2"/>
<evidence type="ECO:0000256" key="3">
    <source>
        <dbReference type="ARBA" id="ARBA00022723"/>
    </source>
</evidence>
<dbReference type="EMBL" id="CP071696">
    <property type="protein sequence ID" value="QTX05859.1"/>
    <property type="molecule type" value="Genomic_DNA"/>
</dbReference>
<reference evidence="7" key="1">
    <citation type="submission" date="2021-03" db="EMBL/GenBank/DDBJ databases">
        <title>Agromyces archimandritus sp. nov., isolated from the cockroach Archimandrita tessellata.</title>
        <authorList>
            <person name="Guzman J."/>
            <person name="Ortuzar M."/>
            <person name="Poehlein A."/>
            <person name="Daniel R."/>
            <person name="Trujillo M."/>
            <person name="Vilcinskas A."/>
        </authorList>
    </citation>
    <scope>NUCLEOTIDE SEQUENCE</scope>
    <source>
        <strain evidence="7">G127AT</strain>
    </source>
</reference>
<dbReference type="Gene3D" id="3.30.70.360">
    <property type="match status" value="1"/>
</dbReference>
<dbReference type="InterPro" id="IPR001261">
    <property type="entry name" value="ArgE/DapE_CS"/>
</dbReference>
<dbReference type="GO" id="GO:0016787">
    <property type="term" value="F:hydrolase activity"/>
    <property type="evidence" value="ECO:0007669"/>
    <property type="project" value="UniProtKB-KW"/>
</dbReference>
<evidence type="ECO:0000256" key="5">
    <source>
        <dbReference type="ARBA" id="ARBA00022833"/>
    </source>
</evidence>
<dbReference type="Gene3D" id="1.10.150.900">
    <property type="match status" value="1"/>
</dbReference>
<organism evidence="7 8">
    <name type="scientific">Agromyces archimandritae</name>
    <dbReference type="NCBI Taxonomy" id="2781962"/>
    <lineage>
        <taxon>Bacteria</taxon>
        <taxon>Bacillati</taxon>
        <taxon>Actinomycetota</taxon>
        <taxon>Actinomycetes</taxon>
        <taxon>Micrococcales</taxon>
        <taxon>Microbacteriaceae</taxon>
        <taxon>Agromyces</taxon>
    </lineage>
</organism>
<comment type="cofactor">
    <cofactor evidence="1">
        <name>Zn(2+)</name>
        <dbReference type="ChEBI" id="CHEBI:29105"/>
    </cofactor>
</comment>
<dbReference type="InterPro" id="IPR036264">
    <property type="entry name" value="Bact_exopeptidase_dim_dom"/>
</dbReference>
<dbReference type="InterPro" id="IPR011650">
    <property type="entry name" value="Peptidase_M20_dimer"/>
</dbReference>
<name>A0A975FPE2_9MICO</name>
<dbReference type="PANTHER" id="PTHR43808:SF8">
    <property type="entry name" value="PEPTIDASE M20 DIMERISATION DOMAIN-CONTAINING PROTEIN"/>
    <property type="match status" value="1"/>
</dbReference>
<evidence type="ECO:0000256" key="2">
    <source>
        <dbReference type="ARBA" id="ARBA00006247"/>
    </source>
</evidence>
<dbReference type="Gene3D" id="3.40.630.10">
    <property type="entry name" value="Zn peptidases"/>
    <property type="match status" value="1"/>
</dbReference>
<protein>
    <submittedName>
        <fullName evidence="7">M20/M25/M40 family metallo-hydrolase</fullName>
    </submittedName>
</protein>
<evidence type="ECO:0000256" key="4">
    <source>
        <dbReference type="ARBA" id="ARBA00022801"/>
    </source>
</evidence>
<dbReference type="Pfam" id="PF01546">
    <property type="entry name" value="Peptidase_M20"/>
    <property type="match status" value="1"/>
</dbReference>
<gene>
    <name evidence="7" type="ORF">G127AT_06585</name>
</gene>
<evidence type="ECO:0000313" key="7">
    <source>
        <dbReference type="EMBL" id="QTX05859.1"/>
    </source>
</evidence>
<dbReference type="KEGG" id="aarc:G127AT_06585"/>
<keyword evidence="3" id="KW-0479">Metal-binding</keyword>
<dbReference type="NCBIfam" id="NF005913">
    <property type="entry name" value="PRK07906.1"/>
    <property type="match status" value="1"/>
</dbReference>
<dbReference type="FunFam" id="1.10.150.900:FF:000002">
    <property type="entry name" value="M20/M25/M40 family peptidase"/>
    <property type="match status" value="1"/>
</dbReference>
<feature type="domain" description="Peptidase M20 dimerisation" evidence="6">
    <location>
        <begin position="196"/>
        <end position="326"/>
    </location>
</feature>
<dbReference type="PROSITE" id="PS00759">
    <property type="entry name" value="ARGE_DAPE_CPG2_2"/>
    <property type="match status" value="1"/>
</dbReference>
<evidence type="ECO:0000259" key="6">
    <source>
        <dbReference type="Pfam" id="PF07687"/>
    </source>
</evidence>
<dbReference type="Proteomes" id="UP000671914">
    <property type="component" value="Chromosome"/>
</dbReference>
<comment type="similarity">
    <text evidence="2">Belongs to the peptidase M20A family.</text>
</comment>
<dbReference type="Pfam" id="PF07687">
    <property type="entry name" value="M20_dimer"/>
    <property type="match status" value="1"/>
</dbReference>
<dbReference type="InterPro" id="IPR002933">
    <property type="entry name" value="Peptidase_M20"/>
</dbReference>
<dbReference type="PANTHER" id="PTHR43808">
    <property type="entry name" value="ACETYLORNITHINE DEACETYLASE"/>
    <property type="match status" value="1"/>
</dbReference>
<dbReference type="GO" id="GO:0046872">
    <property type="term" value="F:metal ion binding"/>
    <property type="evidence" value="ECO:0007669"/>
    <property type="project" value="UniProtKB-KW"/>
</dbReference>